<accession>A0A240EI49</accession>
<keyword evidence="2" id="KW-0413">Isomerase</keyword>
<dbReference type="SUPFAM" id="SSF51735">
    <property type="entry name" value="NAD(P)-binding Rossmann-fold domains"/>
    <property type="match status" value="1"/>
</dbReference>
<name>A0A240EI49_9VIBR</name>
<dbReference type="GO" id="GO:0003978">
    <property type="term" value="F:UDP-glucose 4-epimerase activity"/>
    <property type="evidence" value="ECO:0007669"/>
    <property type="project" value="UniProtKB-EC"/>
</dbReference>
<protein>
    <submittedName>
        <fullName evidence="2">UDP-glucose 4-epimerase</fullName>
        <ecNumber evidence="2">5.1.3.2</ecNumber>
    </submittedName>
</protein>
<dbReference type="Gene3D" id="3.40.50.720">
    <property type="entry name" value="NAD(P)-binding Rossmann-like Domain"/>
    <property type="match status" value="1"/>
</dbReference>
<dbReference type="Pfam" id="PF01370">
    <property type="entry name" value="Epimerase"/>
    <property type="match status" value="1"/>
</dbReference>
<dbReference type="EC" id="5.1.3.2" evidence="2"/>
<dbReference type="AlphaFoldDB" id="A0A240EI49"/>
<proteinExistence type="predicted"/>
<dbReference type="PANTHER" id="PTHR43245">
    <property type="entry name" value="BIFUNCTIONAL POLYMYXIN RESISTANCE PROTEIN ARNA"/>
    <property type="match status" value="1"/>
</dbReference>
<evidence type="ECO:0000313" key="2">
    <source>
        <dbReference type="EMBL" id="SNX47859.1"/>
    </source>
</evidence>
<sequence length="317" mass="34660">MKVLVIGGSGFIGTRLLDLLCQIPDLEVLNYDKVLSASYPKISIVGDIRDLDSLTKACSGIDVIYNLAAEHADNVLPLSLYNDVNVIGAKNVVDAAISNNVGKIIFTSTVAIYGLNRGTPNESFEPQPFNEYGFSKFRAEKVLNHWCSENSSRSLVTVRPAVVFGENNRGNVYNLIKQIVTGRFIMIGNGNNLKSMSYVGNVAAFLAKQLEVGAGHYVYNYADKDDLCSAQIVSIVRNEMNLGPSKLRIPYAIGLVGGYAFDILSKVTGKKYPISSVRIRKFCSDTTVDSSTAMSSGFAPPYSLEDGLRRMINHEFK</sequence>
<keyword evidence="3" id="KW-1185">Reference proteome</keyword>
<dbReference type="InterPro" id="IPR050177">
    <property type="entry name" value="Lipid_A_modif_metabolic_enz"/>
</dbReference>
<dbReference type="RefSeq" id="WP_096993084.1">
    <property type="nucleotide sequence ID" value="NZ_JBHSII010000001.1"/>
</dbReference>
<evidence type="ECO:0000259" key="1">
    <source>
        <dbReference type="Pfam" id="PF01370"/>
    </source>
</evidence>
<gene>
    <name evidence="2" type="primary">galE_2</name>
    <name evidence="2" type="ORF">VTH8203_01474</name>
</gene>
<organism evidence="2 3">
    <name type="scientific">Vibrio thalassae</name>
    <dbReference type="NCBI Taxonomy" id="1243014"/>
    <lineage>
        <taxon>Bacteria</taxon>
        <taxon>Pseudomonadati</taxon>
        <taxon>Pseudomonadota</taxon>
        <taxon>Gammaproteobacteria</taxon>
        <taxon>Vibrionales</taxon>
        <taxon>Vibrionaceae</taxon>
        <taxon>Vibrio</taxon>
    </lineage>
</organism>
<dbReference type="EMBL" id="OANU01000014">
    <property type="protein sequence ID" value="SNX47859.1"/>
    <property type="molecule type" value="Genomic_DNA"/>
</dbReference>
<reference evidence="3" key="1">
    <citation type="submission" date="2016-06" db="EMBL/GenBank/DDBJ databases">
        <authorList>
            <person name="Rodrigo-Torres L."/>
            <person name="Arahal R.D."/>
            <person name="Lucena T."/>
        </authorList>
    </citation>
    <scope>NUCLEOTIDE SEQUENCE [LARGE SCALE GENOMIC DNA]</scope>
    <source>
        <strain evidence="3">CECT8203</strain>
    </source>
</reference>
<evidence type="ECO:0000313" key="3">
    <source>
        <dbReference type="Proteomes" id="UP000219336"/>
    </source>
</evidence>
<dbReference type="Proteomes" id="UP000219336">
    <property type="component" value="Unassembled WGS sequence"/>
</dbReference>
<dbReference type="InterPro" id="IPR001509">
    <property type="entry name" value="Epimerase_deHydtase"/>
</dbReference>
<dbReference type="OrthoDB" id="9801056at2"/>
<feature type="domain" description="NAD-dependent epimerase/dehydratase" evidence="1">
    <location>
        <begin position="3"/>
        <end position="212"/>
    </location>
</feature>
<dbReference type="PANTHER" id="PTHR43245:SF58">
    <property type="entry name" value="BLL5923 PROTEIN"/>
    <property type="match status" value="1"/>
</dbReference>
<dbReference type="InterPro" id="IPR036291">
    <property type="entry name" value="NAD(P)-bd_dom_sf"/>
</dbReference>